<comment type="subunit">
    <text evidence="4">Homodimer.</text>
</comment>
<proteinExistence type="predicted"/>
<keyword evidence="6" id="KW-0479">Metal-binding</keyword>
<comment type="cofactor">
    <cofactor evidence="2">
        <name>Mn(2+)</name>
        <dbReference type="ChEBI" id="CHEBI:29035"/>
    </cofactor>
</comment>
<dbReference type="InterPro" id="IPR003607">
    <property type="entry name" value="HD/PDEase_dom"/>
</dbReference>
<evidence type="ECO:0000256" key="4">
    <source>
        <dbReference type="ARBA" id="ARBA00011738"/>
    </source>
</evidence>
<dbReference type="EC" id="3.1.3.89" evidence="5"/>
<reference evidence="10 11" key="1">
    <citation type="journal article" date="2018" name="Sci. Adv.">
        <title>Multi-heme cytochromes provide a pathway for survival in energy-limited environments.</title>
        <authorList>
            <person name="Deng X."/>
            <person name="Dohmae N."/>
            <person name="Nealson K.H."/>
            <person name="Hashimoto K."/>
            <person name="Okamoto A."/>
        </authorList>
    </citation>
    <scope>NUCLEOTIDE SEQUENCE [LARGE SCALE GENOMIC DNA]</scope>
    <source>
        <strain evidence="10 11">IS5</strain>
    </source>
</reference>
<evidence type="ECO:0000259" key="9">
    <source>
        <dbReference type="SMART" id="SM00471"/>
    </source>
</evidence>
<dbReference type="EMBL" id="AP017378">
    <property type="protein sequence ID" value="BBD08842.1"/>
    <property type="molecule type" value="Genomic_DNA"/>
</dbReference>
<dbReference type="PANTHER" id="PTHR11845">
    <property type="entry name" value="5'-DEOXYNUCLEOTIDASE HDDC2"/>
    <property type="match status" value="1"/>
</dbReference>
<evidence type="ECO:0000313" key="11">
    <source>
        <dbReference type="Proteomes" id="UP000269883"/>
    </source>
</evidence>
<dbReference type="GO" id="GO:0005737">
    <property type="term" value="C:cytoplasm"/>
    <property type="evidence" value="ECO:0007669"/>
    <property type="project" value="TreeGrafter"/>
</dbReference>
<dbReference type="InterPro" id="IPR039356">
    <property type="entry name" value="YfbR/HDDC2"/>
</dbReference>
<evidence type="ECO:0000256" key="1">
    <source>
        <dbReference type="ARBA" id="ARBA00001638"/>
    </source>
</evidence>
<dbReference type="InterPro" id="IPR006674">
    <property type="entry name" value="HD_domain"/>
</dbReference>
<dbReference type="KEGG" id="dfl:DFE_2116"/>
<evidence type="ECO:0000256" key="6">
    <source>
        <dbReference type="ARBA" id="ARBA00022723"/>
    </source>
</evidence>
<dbReference type="Proteomes" id="UP000269883">
    <property type="component" value="Chromosome"/>
</dbReference>
<dbReference type="SUPFAM" id="SSF109604">
    <property type="entry name" value="HD-domain/PDEase-like"/>
    <property type="match status" value="1"/>
</dbReference>
<dbReference type="Pfam" id="PF13023">
    <property type="entry name" value="HD_3"/>
    <property type="match status" value="1"/>
</dbReference>
<sequence length="219" mass="24671">MEHMSCKQSDDSGCGGHIAAGKPDQDRMKRLADFLFEVGMLRKTPRTGYQFLGTGSENVAEHSFRTAVIGYVLANMAGADESRTTLLCLFHDLHEARTGDFNYVNKMYNESKRTQALKDATAGTGLSQPILGMWDELESADSLEAQLAQDADQIDLILNLKEELDLGNRYAGKWMESALERLRTPQGQELAQRISTTDQSDWWYLGPDKSWWERKNGKK</sequence>
<evidence type="ECO:0000256" key="5">
    <source>
        <dbReference type="ARBA" id="ARBA00012964"/>
    </source>
</evidence>
<evidence type="ECO:0000256" key="7">
    <source>
        <dbReference type="ARBA" id="ARBA00022801"/>
    </source>
</evidence>
<feature type="region of interest" description="Disordered" evidence="8">
    <location>
        <begin position="1"/>
        <end position="21"/>
    </location>
</feature>
<keyword evidence="7 10" id="KW-0378">Hydrolase</keyword>
<dbReference type="GO" id="GO:0002953">
    <property type="term" value="F:5'-deoxynucleotidase activity"/>
    <property type="evidence" value="ECO:0007669"/>
    <property type="project" value="UniProtKB-EC"/>
</dbReference>
<dbReference type="GO" id="GO:0046872">
    <property type="term" value="F:metal ion binding"/>
    <property type="evidence" value="ECO:0007669"/>
    <property type="project" value="UniProtKB-KW"/>
</dbReference>
<name>A0A2Z6B011_9BACT</name>
<comment type="catalytic activity">
    <reaction evidence="1">
        <text>a 2'-deoxyribonucleoside 5'-phosphate + H2O = a 2'-deoxyribonucleoside + phosphate</text>
        <dbReference type="Rhea" id="RHEA:36167"/>
        <dbReference type="ChEBI" id="CHEBI:15377"/>
        <dbReference type="ChEBI" id="CHEBI:18274"/>
        <dbReference type="ChEBI" id="CHEBI:43474"/>
        <dbReference type="ChEBI" id="CHEBI:65317"/>
        <dbReference type="EC" id="3.1.3.89"/>
    </reaction>
</comment>
<dbReference type="SMART" id="SM00471">
    <property type="entry name" value="HDc"/>
    <property type="match status" value="1"/>
</dbReference>
<keyword evidence="11" id="KW-1185">Reference proteome</keyword>
<evidence type="ECO:0000256" key="8">
    <source>
        <dbReference type="SAM" id="MobiDB-lite"/>
    </source>
</evidence>
<dbReference type="AlphaFoldDB" id="A0A2Z6B011"/>
<dbReference type="PANTHER" id="PTHR11845:SF13">
    <property type="entry name" value="5'-DEOXYNUCLEOTIDASE HDDC2"/>
    <property type="match status" value="1"/>
</dbReference>
<evidence type="ECO:0000256" key="3">
    <source>
        <dbReference type="ARBA" id="ARBA00001941"/>
    </source>
</evidence>
<evidence type="ECO:0000256" key="2">
    <source>
        <dbReference type="ARBA" id="ARBA00001936"/>
    </source>
</evidence>
<accession>A0A2Z6B011</accession>
<feature type="compositionally biased region" description="Basic and acidic residues" evidence="8">
    <location>
        <begin position="1"/>
        <end position="10"/>
    </location>
</feature>
<protein>
    <recommendedName>
        <fullName evidence="5">5'-deoxynucleotidase</fullName>
        <ecNumber evidence="5">3.1.3.89</ecNumber>
    </recommendedName>
</protein>
<organism evidence="10 11">
    <name type="scientific">Desulfovibrio ferrophilus</name>
    <dbReference type="NCBI Taxonomy" id="241368"/>
    <lineage>
        <taxon>Bacteria</taxon>
        <taxon>Pseudomonadati</taxon>
        <taxon>Thermodesulfobacteriota</taxon>
        <taxon>Desulfovibrionia</taxon>
        <taxon>Desulfovibrionales</taxon>
        <taxon>Desulfovibrionaceae</taxon>
        <taxon>Desulfovibrio</taxon>
    </lineage>
</organism>
<gene>
    <name evidence="10" type="ORF">DFE_2116</name>
</gene>
<feature type="domain" description="HD/PDEase" evidence="9">
    <location>
        <begin position="55"/>
        <end position="166"/>
    </location>
</feature>
<comment type="cofactor">
    <cofactor evidence="3">
        <name>Co(2+)</name>
        <dbReference type="ChEBI" id="CHEBI:48828"/>
    </cofactor>
</comment>
<evidence type="ECO:0000313" key="10">
    <source>
        <dbReference type="EMBL" id="BBD08842.1"/>
    </source>
</evidence>
<dbReference type="Gene3D" id="1.10.3210.10">
    <property type="entry name" value="Hypothetical protein af1432"/>
    <property type="match status" value="1"/>
</dbReference>